<dbReference type="EMBL" id="UHIC01000001">
    <property type="protein sequence ID" value="SUO95874.1"/>
    <property type="molecule type" value="Genomic_DNA"/>
</dbReference>
<organism evidence="10 11">
    <name type="scientific">Suttonella ornithocola</name>
    <dbReference type="NCBI Taxonomy" id="279832"/>
    <lineage>
        <taxon>Bacteria</taxon>
        <taxon>Pseudomonadati</taxon>
        <taxon>Pseudomonadota</taxon>
        <taxon>Gammaproteobacteria</taxon>
        <taxon>Cardiobacteriales</taxon>
        <taxon>Cardiobacteriaceae</taxon>
        <taxon>Suttonella</taxon>
    </lineage>
</organism>
<keyword evidence="4 8" id="KW-0812">Transmembrane</keyword>
<dbReference type="PANTHER" id="PTHR38035:SF1">
    <property type="entry name" value="ANCILLARY SECYEG TRANSLOCON SUBUNIT"/>
    <property type="match status" value="1"/>
</dbReference>
<evidence type="ECO:0000256" key="2">
    <source>
        <dbReference type="ARBA" id="ARBA00004236"/>
    </source>
</evidence>
<dbReference type="Proteomes" id="UP000254601">
    <property type="component" value="Unassembled WGS sequence"/>
</dbReference>
<evidence type="ECO:0000256" key="3">
    <source>
        <dbReference type="ARBA" id="ARBA00022475"/>
    </source>
</evidence>
<evidence type="ECO:0000256" key="1">
    <source>
        <dbReference type="ARBA" id="ARBA00004167"/>
    </source>
</evidence>
<evidence type="ECO:0000313" key="11">
    <source>
        <dbReference type="Proteomes" id="UP000254601"/>
    </source>
</evidence>
<evidence type="ECO:0000313" key="10">
    <source>
        <dbReference type="EMBL" id="SUO95874.1"/>
    </source>
</evidence>
<dbReference type="RefSeq" id="WP_072576936.1">
    <property type="nucleotide sequence ID" value="NZ_LWHB01000118.1"/>
</dbReference>
<reference evidence="10 11" key="1">
    <citation type="submission" date="2018-06" db="EMBL/GenBank/DDBJ databases">
        <authorList>
            <consortium name="Pathogen Informatics"/>
            <person name="Doyle S."/>
        </authorList>
    </citation>
    <scope>NUCLEOTIDE SEQUENCE [LARGE SCALE GENOMIC DNA]</scope>
    <source>
        <strain evidence="10 11">NCTC13337</strain>
    </source>
</reference>
<dbReference type="OrthoDB" id="9789675at2"/>
<gene>
    <name evidence="10" type="ORF">NCTC13337_01629</name>
</gene>
<dbReference type="GO" id="GO:0044877">
    <property type="term" value="F:protein-containing complex binding"/>
    <property type="evidence" value="ECO:0007669"/>
    <property type="project" value="InterPro"/>
</dbReference>
<feature type="transmembrane region" description="Helical" evidence="8">
    <location>
        <begin position="40"/>
        <end position="58"/>
    </location>
</feature>
<evidence type="ECO:0000256" key="4">
    <source>
        <dbReference type="ARBA" id="ARBA00022692"/>
    </source>
</evidence>
<evidence type="ECO:0000256" key="6">
    <source>
        <dbReference type="ARBA" id="ARBA00023136"/>
    </source>
</evidence>
<feature type="domain" description="Ancillary SecYEG translocon subunit/Cell division coordinator CpoB TPR" evidence="9">
    <location>
        <begin position="31"/>
        <end position="215"/>
    </location>
</feature>
<keyword evidence="5 8" id="KW-1133">Transmembrane helix</keyword>
<dbReference type="GO" id="GO:0005886">
    <property type="term" value="C:plasma membrane"/>
    <property type="evidence" value="ECO:0007669"/>
    <property type="project" value="UniProtKB-SubCell"/>
</dbReference>
<keyword evidence="6 8" id="KW-0472">Membrane</keyword>
<evidence type="ECO:0000256" key="7">
    <source>
        <dbReference type="ARBA" id="ARBA00023186"/>
    </source>
</evidence>
<dbReference type="InterPro" id="IPR018704">
    <property type="entry name" value="SecYEG/CpoB_TPR"/>
</dbReference>
<proteinExistence type="predicted"/>
<protein>
    <submittedName>
        <fullName evidence="10">Uncharacterized protein conserved in bacteria</fullName>
    </submittedName>
</protein>
<dbReference type="InterPro" id="IPR026039">
    <property type="entry name" value="YfgM"/>
</dbReference>
<accession>A0A380MUL6</accession>
<comment type="subcellular location">
    <subcellularLocation>
        <location evidence="2">Cell membrane</location>
    </subcellularLocation>
    <subcellularLocation>
        <location evidence="1">Membrane</location>
        <topology evidence="1">Single-pass membrane protein</topology>
    </subcellularLocation>
</comment>
<name>A0A380MUL6_9GAMM</name>
<evidence type="ECO:0000259" key="9">
    <source>
        <dbReference type="Pfam" id="PF09976"/>
    </source>
</evidence>
<dbReference type="Pfam" id="PF09976">
    <property type="entry name" value="TPR_21"/>
    <property type="match status" value="1"/>
</dbReference>
<keyword evidence="3" id="KW-1003">Cell membrane</keyword>
<evidence type="ECO:0000256" key="5">
    <source>
        <dbReference type="ARBA" id="ARBA00022989"/>
    </source>
</evidence>
<keyword evidence="7" id="KW-0143">Chaperone</keyword>
<keyword evidence="11" id="KW-1185">Reference proteome</keyword>
<dbReference type="PANTHER" id="PTHR38035">
    <property type="entry name" value="UPF0070 PROTEIN YFGM"/>
    <property type="match status" value="1"/>
</dbReference>
<evidence type="ECO:0000256" key="8">
    <source>
        <dbReference type="SAM" id="Phobius"/>
    </source>
</evidence>
<sequence length="228" mass="25201">MKKNPLKALLERADNSLVVERSDEETGELVKSWLRRHGPVILAGVVIALIVLFAMSWWKNRQHTIDTALAYQLETLQKAIADNDVDLANNLYQKSLINNDQAYGKLAALMMAKVYVNAEKNTQARTALEKATKAKDALVAQTAQWELANLEMIEKNYGAALGLLSQLSETAYKGQAKALEGDIYLLQENFKAALNAYQQSLLVVPSPLVRMKAEVLEADQAMNAPSEG</sequence>
<dbReference type="AlphaFoldDB" id="A0A380MUL6"/>